<evidence type="ECO:0000256" key="2">
    <source>
        <dbReference type="ARBA" id="ARBA00023136"/>
    </source>
</evidence>
<feature type="chain" id="PRO_5041441139" description="Neurotransmitter-gated ion-channel ligand-binding domain-containing protein" evidence="4">
    <location>
        <begin position="23"/>
        <end position="265"/>
    </location>
</feature>
<dbReference type="EMBL" id="CATQJA010002640">
    <property type="protein sequence ID" value="CAJ0575583.1"/>
    <property type="molecule type" value="Genomic_DNA"/>
</dbReference>
<dbReference type="Gene3D" id="2.70.170.10">
    <property type="entry name" value="Neurotransmitter-gated ion-channel ligand-binding domain"/>
    <property type="match status" value="1"/>
</dbReference>
<dbReference type="Pfam" id="PF02931">
    <property type="entry name" value="Neur_chan_LBD"/>
    <property type="match status" value="1"/>
</dbReference>
<protein>
    <recommendedName>
        <fullName evidence="5">Neurotransmitter-gated ion-channel ligand-binding domain-containing protein</fullName>
    </recommendedName>
</protein>
<dbReference type="InterPro" id="IPR036734">
    <property type="entry name" value="Neur_chan_lig-bd_sf"/>
</dbReference>
<evidence type="ECO:0000256" key="4">
    <source>
        <dbReference type="SAM" id="SignalP"/>
    </source>
</evidence>
<dbReference type="InterPro" id="IPR018000">
    <property type="entry name" value="Neurotransmitter_ion_chnl_CS"/>
</dbReference>
<feature type="non-terminal residue" evidence="6">
    <location>
        <position position="265"/>
    </location>
</feature>
<dbReference type="Proteomes" id="UP001177023">
    <property type="component" value="Unassembled WGS sequence"/>
</dbReference>
<keyword evidence="7" id="KW-1185">Reference proteome</keyword>
<dbReference type="SUPFAM" id="SSF63712">
    <property type="entry name" value="Nicotinic receptor ligand binding domain-like"/>
    <property type="match status" value="1"/>
</dbReference>
<keyword evidence="3" id="KW-0812">Transmembrane</keyword>
<feature type="domain" description="Neurotransmitter-gated ion-channel ligand-binding" evidence="5">
    <location>
        <begin position="57"/>
        <end position="151"/>
    </location>
</feature>
<dbReference type="PROSITE" id="PS00236">
    <property type="entry name" value="NEUROTR_ION_CHANNEL"/>
    <property type="match status" value="1"/>
</dbReference>
<dbReference type="GO" id="GO:0005230">
    <property type="term" value="F:extracellular ligand-gated monoatomic ion channel activity"/>
    <property type="evidence" value="ECO:0007669"/>
    <property type="project" value="InterPro"/>
</dbReference>
<evidence type="ECO:0000256" key="1">
    <source>
        <dbReference type="ARBA" id="ARBA00004141"/>
    </source>
</evidence>
<dbReference type="GO" id="GO:0004888">
    <property type="term" value="F:transmembrane signaling receptor activity"/>
    <property type="evidence" value="ECO:0007669"/>
    <property type="project" value="InterPro"/>
</dbReference>
<dbReference type="InterPro" id="IPR006202">
    <property type="entry name" value="Neur_chan_lig-bd"/>
</dbReference>
<sequence length="265" mass="29272">MLPFLGKAALLLCFLIAASTDASSIKDLYSGSNLKINGDSYNPEIRPGFGSSNNPAVVTNERTAARHEIPNPNSLIIINTNGSVMLSERLSLKTACIFDMENYPLDVHVCYVDFASYGWTTEDVDYKWKEANPIQLRAGVSSMVPEFRLNTVTPDLCTSGAFAMSSIPREAASAYEWLIVCYLYTGFALIGIILSKVLREKDGLPMAPEPEHQVLIEGGENGGPPKVCRIANLRQGACCKAWLPGTVYFTFFTIFCTMHWFRKAF</sequence>
<organism evidence="6 7">
    <name type="scientific">Mesorhabditis spiculigera</name>
    <dbReference type="NCBI Taxonomy" id="96644"/>
    <lineage>
        <taxon>Eukaryota</taxon>
        <taxon>Metazoa</taxon>
        <taxon>Ecdysozoa</taxon>
        <taxon>Nematoda</taxon>
        <taxon>Chromadorea</taxon>
        <taxon>Rhabditida</taxon>
        <taxon>Rhabditina</taxon>
        <taxon>Rhabditomorpha</taxon>
        <taxon>Rhabditoidea</taxon>
        <taxon>Rhabditidae</taxon>
        <taxon>Mesorhabditinae</taxon>
        <taxon>Mesorhabditis</taxon>
    </lineage>
</organism>
<dbReference type="AlphaFoldDB" id="A0AA36G7J1"/>
<evidence type="ECO:0000256" key="3">
    <source>
        <dbReference type="SAM" id="Phobius"/>
    </source>
</evidence>
<dbReference type="GO" id="GO:0016020">
    <property type="term" value="C:membrane"/>
    <property type="evidence" value="ECO:0007669"/>
    <property type="project" value="UniProtKB-SubCell"/>
</dbReference>
<name>A0AA36G7J1_9BILA</name>
<reference evidence="6" key="1">
    <citation type="submission" date="2023-06" db="EMBL/GenBank/DDBJ databases">
        <authorList>
            <person name="Delattre M."/>
        </authorList>
    </citation>
    <scope>NUCLEOTIDE SEQUENCE</scope>
    <source>
        <strain evidence="6">AF72</strain>
    </source>
</reference>
<dbReference type="InterPro" id="IPR006201">
    <property type="entry name" value="Neur_channel"/>
</dbReference>
<dbReference type="PANTHER" id="PTHR18945">
    <property type="entry name" value="NEUROTRANSMITTER GATED ION CHANNEL"/>
    <property type="match status" value="1"/>
</dbReference>
<proteinExistence type="predicted"/>
<evidence type="ECO:0000313" key="7">
    <source>
        <dbReference type="Proteomes" id="UP001177023"/>
    </source>
</evidence>
<comment type="caution">
    <text evidence="6">The sequence shown here is derived from an EMBL/GenBank/DDBJ whole genome shotgun (WGS) entry which is preliminary data.</text>
</comment>
<feature type="transmembrane region" description="Helical" evidence="3">
    <location>
        <begin position="174"/>
        <end position="194"/>
    </location>
</feature>
<evidence type="ECO:0000313" key="6">
    <source>
        <dbReference type="EMBL" id="CAJ0575583.1"/>
    </source>
</evidence>
<comment type="subcellular location">
    <subcellularLocation>
        <location evidence="1">Membrane</location>
        <topology evidence="1">Multi-pass membrane protein</topology>
    </subcellularLocation>
</comment>
<accession>A0AA36G7J1</accession>
<evidence type="ECO:0000259" key="5">
    <source>
        <dbReference type="Pfam" id="PF02931"/>
    </source>
</evidence>
<keyword evidence="3" id="KW-1133">Transmembrane helix</keyword>
<feature type="transmembrane region" description="Helical" evidence="3">
    <location>
        <begin position="241"/>
        <end position="261"/>
    </location>
</feature>
<keyword evidence="2 3" id="KW-0472">Membrane</keyword>
<feature type="signal peptide" evidence="4">
    <location>
        <begin position="1"/>
        <end position="22"/>
    </location>
</feature>
<keyword evidence="4" id="KW-0732">Signal</keyword>
<gene>
    <name evidence="6" type="ORF">MSPICULIGERA_LOCUS13893</name>
</gene>